<dbReference type="InterPro" id="IPR020845">
    <property type="entry name" value="AMP-binding_CS"/>
</dbReference>
<dbReference type="GO" id="GO:0006631">
    <property type="term" value="P:fatty acid metabolic process"/>
    <property type="evidence" value="ECO:0007669"/>
    <property type="project" value="TreeGrafter"/>
</dbReference>
<dbReference type="PROSITE" id="PS00455">
    <property type="entry name" value="AMP_BINDING"/>
    <property type="match status" value="1"/>
</dbReference>
<comment type="similarity">
    <text evidence="1">Belongs to the ATP-dependent AMP-binding enzyme family.</text>
</comment>
<name>A0AA38YCH7_9EURO</name>
<protein>
    <submittedName>
        <fullName evidence="4">Uncharacterized protein</fullName>
    </submittedName>
</protein>
<dbReference type="Pfam" id="PF13193">
    <property type="entry name" value="AMP-binding_C"/>
    <property type="match status" value="1"/>
</dbReference>
<evidence type="ECO:0000313" key="5">
    <source>
        <dbReference type="Proteomes" id="UP001172681"/>
    </source>
</evidence>
<dbReference type="SUPFAM" id="SSF56801">
    <property type="entry name" value="Acetyl-CoA synthetase-like"/>
    <property type="match status" value="1"/>
</dbReference>
<evidence type="ECO:0000259" key="2">
    <source>
        <dbReference type="Pfam" id="PF00501"/>
    </source>
</evidence>
<dbReference type="InterPro" id="IPR042099">
    <property type="entry name" value="ANL_N_sf"/>
</dbReference>
<feature type="domain" description="AMP-binding enzyme C-terminal" evidence="3">
    <location>
        <begin position="456"/>
        <end position="531"/>
    </location>
</feature>
<dbReference type="InterPro" id="IPR045851">
    <property type="entry name" value="AMP-bd_C_sf"/>
</dbReference>
<dbReference type="Gene3D" id="3.30.300.30">
    <property type="match status" value="1"/>
</dbReference>
<gene>
    <name evidence="4" type="ORF">H2204_001979</name>
</gene>
<comment type="caution">
    <text evidence="4">The sequence shown here is derived from an EMBL/GenBank/DDBJ whole genome shotgun (WGS) entry which is preliminary data.</text>
</comment>
<dbReference type="InterPro" id="IPR000873">
    <property type="entry name" value="AMP-dep_synth/lig_dom"/>
</dbReference>
<dbReference type="PANTHER" id="PTHR43201">
    <property type="entry name" value="ACYL-COA SYNTHETASE"/>
    <property type="match status" value="1"/>
</dbReference>
<organism evidence="4 5">
    <name type="scientific">Knufia peltigerae</name>
    <dbReference type="NCBI Taxonomy" id="1002370"/>
    <lineage>
        <taxon>Eukaryota</taxon>
        <taxon>Fungi</taxon>
        <taxon>Dikarya</taxon>
        <taxon>Ascomycota</taxon>
        <taxon>Pezizomycotina</taxon>
        <taxon>Eurotiomycetes</taxon>
        <taxon>Chaetothyriomycetidae</taxon>
        <taxon>Chaetothyriales</taxon>
        <taxon>Trichomeriaceae</taxon>
        <taxon>Knufia</taxon>
    </lineage>
</organism>
<dbReference type="AlphaFoldDB" id="A0AA38YCH7"/>
<accession>A0AA38YCH7</accession>
<evidence type="ECO:0000313" key="4">
    <source>
        <dbReference type="EMBL" id="KAJ9643834.1"/>
    </source>
</evidence>
<dbReference type="EMBL" id="JAPDRN010000007">
    <property type="protein sequence ID" value="KAJ9643834.1"/>
    <property type="molecule type" value="Genomic_DNA"/>
</dbReference>
<proteinExistence type="inferred from homology"/>
<evidence type="ECO:0000256" key="1">
    <source>
        <dbReference type="ARBA" id="ARBA00006432"/>
    </source>
</evidence>
<sequence length="559" mass="62148">MASTKIDPSSFDRTDIVRYQDEPDMLPSDIIFQRLHYSACHQNGSAVKEEHLGLDVSYAQLLCDVIHQKQKLLKALNEQTLLKLSADEEVAFVIIARGYDFVVALFAVLAVGGIAVPTSHHVTLDEVRHIARTCRAHGVVHSRGFEQLTATIDDGTMFHGLAHVPIERMIPTRTLEVLRTVRFFAGRSRDPNKPAVIIFTSGTTGKPKGAALRRHSVLSISLAQVWKNDINGHFVALQLLPTHHATGLLVNTFPTLIGGGCVEFTRPKFDAAITWERIRRRGIKSLSAVPTIYVRLLQHWGQELEKSDSREEYRAGMCAVEQFHCGSAALPRHISSKWSEAFPGTRIIERYGGTEFGNPFGNQRGGQLVPGSVGAQNPGVESYLENGHEGEIHVRSPTMFSKYVYDIEGTRASLTPEGFFKTGDVAEKIDGHFFIKGRKSVDILKTGGYKVSALDIEREILQHPKVAEAIVVGLDDAEFGQRIAAAVVLHELYKSLSLQELRDDLRPKLSRYKLPTVLRVVPDLKKTASLKIPKALIKKELFETGHPDVQRWENPSAKL</sequence>
<dbReference type="InterPro" id="IPR025110">
    <property type="entry name" value="AMP-bd_C"/>
</dbReference>
<dbReference type="PANTHER" id="PTHR43201:SF8">
    <property type="entry name" value="ACYL-COA SYNTHETASE FAMILY MEMBER 3"/>
    <property type="match status" value="1"/>
</dbReference>
<feature type="domain" description="AMP-dependent synthetase/ligase" evidence="2">
    <location>
        <begin position="90"/>
        <end position="403"/>
    </location>
</feature>
<dbReference type="GO" id="GO:0031956">
    <property type="term" value="F:medium-chain fatty acid-CoA ligase activity"/>
    <property type="evidence" value="ECO:0007669"/>
    <property type="project" value="TreeGrafter"/>
</dbReference>
<dbReference type="Pfam" id="PF00501">
    <property type="entry name" value="AMP-binding"/>
    <property type="match status" value="1"/>
</dbReference>
<reference evidence="4" key="1">
    <citation type="submission" date="2022-10" db="EMBL/GenBank/DDBJ databases">
        <title>Culturing micro-colonial fungi from biological soil crusts in the Mojave desert and describing Neophaeococcomyces mojavensis, and introducing the new genera and species Taxawa tesnikishii.</title>
        <authorList>
            <person name="Kurbessoian T."/>
            <person name="Stajich J.E."/>
        </authorList>
    </citation>
    <scope>NUCLEOTIDE SEQUENCE</scope>
    <source>
        <strain evidence="4">TK_35</strain>
    </source>
</reference>
<dbReference type="Gene3D" id="3.40.50.12780">
    <property type="entry name" value="N-terminal domain of ligase-like"/>
    <property type="match status" value="1"/>
</dbReference>
<evidence type="ECO:0000259" key="3">
    <source>
        <dbReference type="Pfam" id="PF13193"/>
    </source>
</evidence>
<dbReference type="Proteomes" id="UP001172681">
    <property type="component" value="Unassembled WGS sequence"/>
</dbReference>
<keyword evidence="5" id="KW-1185">Reference proteome</keyword>